<keyword evidence="6 11" id="KW-0732">Signal</keyword>
<comment type="subcellular location">
    <subcellularLocation>
        <location evidence="1">Cell outer membrane</location>
        <topology evidence="1">Multi-pass membrane protein</topology>
    </subcellularLocation>
</comment>
<evidence type="ECO:0000256" key="9">
    <source>
        <dbReference type="ARBA" id="ARBA00023136"/>
    </source>
</evidence>
<dbReference type="Proteomes" id="UP001221208">
    <property type="component" value="Unassembled WGS sequence"/>
</dbReference>
<sequence>MKKALIALAVLGAPAFAAAQSSVTIYGIADVSLNRYSGSNGGLQSNGSTTRIDSSAGNNLAGSRLGFKGKEDLGGGLSADFKLEMGITLDNGMSEQGGRLFGRTSRVGLNSNYGSVHLGRQDTPAFELLSSVDPMGVGLAGSAGNIHAGNKALYPVGRLGGVPQQGWMGLSAFRANNSVRYDTPNVQGFSGSVLYGLGEAAESRHGNIGIASVSYNQGPVYVGYVHIHDNSAGVVNPATLNYNQKSDALGLTYDFGAAKLHALAATKKANSAGVEDKANYYLLGVSAPVASNGQVLASWNRSTGKNSNANTADQYAVGYLYSMSKRTTLYTSYARIKNKGNAAFGIDGYDGHDGKAFDYSSLFNVGITHAF</sequence>
<feature type="signal peptide" evidence="11">
    <location>
        <begin position="1"/>
        <end position="19"/>
    </location>
</feature>
<keyword evidence="10" id="KW-0998">Cell outer membrane</keyword>
<evidence type="ECO:0000256" key="11">
    <source>
        <dbReference type="SAM" id="SignalP"/>
    </source>
</evidence>
<dbReference type="Pfam" id="PF13609">
    <property type="entry name" value="Porin_4"/>
    <property type="match status" value="1"/>
</dbReference>
<keyword evidence="3" id="KW-0813">Transport</keyword>
<feature type="chain" id="PRO_5047412587" evidence="11">
    <location>
        <begin position="20"/>
        <end position="371"/>
    </location>
</feature>
<dbReference type="Gene3D" id="2.40.160.10">
    <property type="entry name" value="Porin"/>
    <property type="match status" value="1"/>
</dbReference>
<evidence type="ECO:0000256" key="8">
    <source>
        <dbReference type="ARBA" id="ARBA00023114"/>
    </source>
</evidence>
<dbReference type="PANTHER" id="PTHR34501">
    <property type="entry name" value="PROTEIN YDDL-RELATED"/>
    <property type="match status" value="1"/>
</dbReference>
<accession>A0ABT5JTG7</accession>
<evidence type="ECO:0000313" key="13">
    <source>
        <dbReference type="EMBL" id="MDC8756024.1"/>
    </source>
</evidence>
<evidence type="ECO:0000256" key="7">
    <source>
        <dbReference type="ARBA" id="ARBA00023065"/>
    </source>
</evidence>
<evidence type="ECO:0000256" key="3">
    <source>
        <dbReference type="ARBA" id="ARBA00022448"/>
    </source>
</evidence>
<keyword evidence="8" id="KW-0626">Porin</keyword>
<keyword evidence="7" id="KW-0406">Ion transport</keyword>
<keyword evidence="14" id="KW-1185">Reference proteome</keyword>
<feature type="domain" description="Porin" evidence="12">
    <location>
        <begin position="6"/>
        <end position="341"/>
    </location>
</feature>
<evidence type="ECO:0000256" key="1">
    <source>
        <dbReference type="ARBA" id="ARBA00004571"/>
    </source>
</evidence>
<evidence type="ECO:0000256" key="4">
    <source>
        <dbReference type="ARBA" id="ARBA00022452"/>
    </source>
</evidence>
<evidence type="ECO:0000256" key="6">
    <source>
        <dbReference type="ARBA" id="ARBA00022729"/>
    </source>
</evidence>
<proteinExistence type="predicted"/>
<reference evidence="13 14" key="1">
    <citation type="submission" date="2022-10" db="EMBL/GenBank/DDBJ databases">
        <title>Janthinobacterium sp. hw3 Genome sequencing.</title>
        <authorList>
            <person name="Park S."/>
        </authorList>
    </citation>
    <scope>NUCLEOTIDE SEQUENCE [LARGE SCALE GENOMIC DNA]</scope>
    <source>
        <strain evidence="14">hw3</strain>
    </source>
</reference>
<dbReference type="InterPro" id="IPR033900">
    <property type="entry name" value="Gram_neg_porin_domain"/>
</dbReference>
<evidence type="ECO:0000256" key="5">
    <source>
        <dbReference type="ARBA" id="ARBA00022692"/>
    </source>
</evidence>
<dbReference type="InterPro" id="IPR023614">
    <property type="entry name" value="Porin_dom_sf"/>
</dbReference>
<dbReference type="EMBL" id="JAQQXR010000001">
    <property type="protein sequence ID" value="MDC8756024.1"/>
    <property type="molecule type" value="Genomic_DNA"/>
</dbReference>
<evidence type="ECO:0000256" key="2">
    <source>
        <dbReference type="ARBA" id="ARBA00011233"/>
    </source>
</evidence>
<keyword evidence="4" id="KW-1134">Transmembrane beta strand</keyword>
<name>A0ABT5JTG7_9BURK</name>
<gene>
    <name evidence="13" type="ORF">OIK44_00305</name>
</gene>
<protein>
    <submittedName>
        <fullName evidence="13">Porin</fullName>
    </submittedName>
</protein>
<evidence type="ECO:0000256" key="10">
    <source>
        <dbReference type="ARBA" id="ARBA00023237"/>
    </source>
</evidence>
<dbReference type="SUPFAM" id="SSF56935">
    <property type="entry name" value="Porins"/>
    <property type="match status" value="1"/>
</dbReference>
<evidence type="ECO:0000313" key="14">
    <source>
        <dbReference type="Proteomes" id="UP001221208"/>
    </source>
</evidence>
<dbReference type="RefSeq" id="WP_273668654.1">
    <property type="nucleotide sequence ID" value="NZ_JAQQXR010000001.1"/>
</dbReference>
<dbReference type="CDD" id="cd00342">
    <property type="entry name" value="gram_neg_porins"/>
    <property type="match status" value="1"/>
</dbReference>
<dbReference type="PANTHER" id="PTHR34501:SF9">
    <property type="entry name" value="MAJOR OUTER MEMBRANE PROTEIN P.IA"/>
    <property type="match status" value="1"/>
</dbReference>
<organism evidence="13 14">
    <name type="scientific">Janthinobacterium fluminis</name>
    <dbReference type="NCBI Taxonomy" id="2987524"/>
    <lineage>
        <taxon>Bacteria</taxon>
        <taxon>Pseudomonadati</taxon>
        <taxon>Pseudomonadota</taxon>
        <taxon>Betaproteobacteria</taxon>
        <taxon>Burkholderiales</taxon>
        <taxon>Oxalobacteraceae</taxon>
        <taxon>Janthinobacterium</taxon>
    </lineage>
</organism>
<keyword evidence="5" id="KW-0812">Transmembrane</keyword>
<keyword evidence="9" id="KW-0472">Membrane</keyword>
<dbReference type="InterPro" id="IPR050298">
    <property type="entry name" value="Gram-neg_bact_OMP"/>
</dbReference>
<comment type="subunit">
    <text evidence="2">Homotrimer.</text>
</comment>
<dbReference type="InterPro" id="IPR002299">
    <property type="entry name" value="Porin_Neis"/>
</dbReference>
<evidence type="ECO:0000259" key="12">
    <source>
        <dbReference type="Pfam" id="PF13609"/>
    </source>
</evidence>
<comment type="caution">
    <text evidence="13">The sequence shown here is derived from an EMBL/GenBank/DDBJ whole genome shotgun (WGS) entry which is preliminary data.</text>
</comment>
<dbReference type="PRINTS" id="PR00184">
    <property type="entry name" value="NEISSPPORIN"/>
</dbReference>